<dbReference type="EMBL" id="KQ976691">
    <property type="protein sequence ID" value="KYM77923.1"/>
    <property type="molecule type" value="Genomic_DNA"/>
</dbReference>
<dbReference type="GO" id="GO:0005971">
    <property type="term" value="C:ribonucleoside-diphosphate reductase complex"/>
    <property type="evidence" value="ECO:0007669"/>
    <property type="project" value="TreeGrafter"/>
</dbReference>
<feature type="region of interest" description="Disordered" evidence="10">
    <location>
        <begin position="805"/>
        <end position="907"/>
    </location>
</feature>
<dbReference type="InterPro" id="IPR013509">
    <property type="entry name" value="RNR_lsu_N"/>
</dbReference>
<evidence type="ECO:0000256" key="7">
    <source>
        <dbReference type="ARBA" id="ARBA00024942"/>
    </source>
</evidence>
<evidence type="ECO:0000256" key="3">
    <source>
        <dbReference type="ARBA" id="ARBA00022741"/>
    </source>
</evidence>
<dbReference type="PANTHER" id="PTHR11573:SF6">
    <property type="entry name" value="RIBONUCLEOSIDE-DIPHOSPHATE REDUCTASE LARGE SUBUNIT"/>
    <property type="match status" value="1"/>
</dbReference>
<comment type="function">
    <text evidence="7 9">Provides the precursors necessary for DNA synthesis. Catalyzes the biosynthesis of deoxyribonucleotides from the corresponding ribonucleotides.</text>
</comment>
<sequence>MDLSTTFQKLSVENDNRSPLKISIKESPRGKMHVIKRNGRKEDVHFDKITSRIVKQCYNLDMNYVDPSAVAIQVIRGLYSGVTTVILDNLAAETAATMATKHPDYAILAARIDVSNLHKETKKSFSDFKLELMFIIPILTEVMHDLYYAKNPVTNQHNPIISKHYYNIIKNNAEKLDSAIIYDRDFNYNYIGFKTLERSYLLKINGKIVERPQHMLMRVAVGIHENDIDKVIETYNYLSERYFTHASPTLFNACTNNQQMSSCFLLTLEDDSIKSVFGTLKNCALISKYAGGIGLNVHCIRAKNMEDTSTKRTNGLVSILKLYNDMAIYVDQGGNKRPGAFAIYLEPWHADIFDFLELKRNIGDGNMRARDLFYGLWIPDLFMERVYNDEMWSLMCPHESPGLSDVWGDEFKELYTGYEKEGRYRKQVEARSVWLAILRSQVETGTPYMLYKDHCNRKSNHQHIGTVKCSNLCTEIIEYSGPGEVAVCNLASIAVNMFVNDTKTFDFDKLKTVAKIVTRNLDKVIDVNFYPIKETKTSNRRHRPIGIGIQGLADAFLLMRYPFESKKAKELNIKIFETLYYGALEASCELAAEKGTYESYQGSPVSKGILQYDMWNVKPTNLWDWDELKAKIAKHGVRNSLLIAPMPTASTAQILGNNESIEPYTSNIYVRRVLSGEFIIVNPHLLRDLTSRGLWDEDMKNEILANFGSVQNIERIPDDLKELYKTVWEIPQKVILEMAADRGAFVDQSQSLNVHIGDPTTEKLTSMHFFGWKSGLKTGMYYLRTKPAANPIQFTVDKSKLQNRDSVSNVSDASISVNSTPIQSPNQDSDDDAEKRKQLSTQARGNQRELARAKNLKKTVKKAASEQDSNKGLSLEQRKARDAERMREKQLKKQQGEPADKSKQAAR</sequence>
<keyword evidence="4 8" id="KW-0067">ATP-binding</keyword>
<dbReference type="Pfam" id="PF02867">
    <property type="entry name" value="Ribonuc_red_lgC"/>
    <property type="match status" value="1"/>
</dbReference>
<dbReference type="GO" id="GO:0005524">
    <property type="term" value="F:ATP binding"/>
    <property type="evidence" value="ECO:0007669"/>
    <property type="project" value="UniProtKB-UniRule"/>
</dbReference>
<feature type="compositionally biased region" description="Basic and acidic residues" evidence="10">
    <location>
        <begin position="876"/>
        <end position="907"/>
    </location>
</feature>
<evidence type="ECO:0000256" key="8">
    <source>
        <dbReference type="PROSITE-ProRule" id="PRU00492"/>
    </source>
</evidence>
<dbReference type="SUPFAM" id="SSF48168">
    <property type="entry name" value="R1 subunit of ribonucleotide reductase, N-terminal domain"/>
    <property type="match status" value="1"/>
</dbReference>
<evidence type="ECO:0000313" key="13">
    <source>
        <dbReference type="Proteomes" id="UP000078540"/>
    </source>
</evidence>
<protein>
    <recommendedName>
        <fullName evidence="9">Ribonucleoside-diphosphate reductase</fullName>
        <ecNumber evidence="9">1.17.4.1</ecNumber>
    </recommendedName>
</protein>
<dbReference type="AlphaFoldDB" id="A0A195B0B9"/>
<dbReference type="FunFam" id="3.20.70.20:FF:000035">
    <property type="entry name" value="Predicted protein"/>
    <property type="match status" value="1"/>
</dbReference>
<dbReference type="NCBIfam" id="TIGR02506">
    <property type="entry name" value="NrdE_NrdA"/>
    <property type="match status" value="1"/>
</dbReference>
<dbReference type="InterPro" id="IPR007513">
    <property type="entry name" value="SERF-like_N"/>
</dbReference>
<reference evidence="12 13" key="1">
    <citation type="submission" date="2015-09" db="EMBL/GenBank/DDBJ databases">
        <title>Atta colombica WGS genome.</title>
        <authorList>
            <person name="Nygaard S."/>
            <person name="Hu H."/>
            <person name="Boomsma J."/>
            <person name="Zhang G."/>
        </authorList>
    </citation>
    <scope>NUCLEOTIDE SEQUENCE [LARGE SCALE GENOMIC DNA]</scope>
    <source>
        <strain evidence="12">Treedump-2</strain>
        <tissue evidence="12">Whole body</tissue>
    </source>
</reference>
<keyword evidence="5 9" id="KW-0560">Oxidoreductase</keyword>
<accession>A0A195B0B9</accession>
<dbReference type="InterPro" id="IPR039718">
    <property type="entry name" value="Rrm1"/>
</dbReference>
<dbReference type="SUPFAM" id="SSF51998">
    <property type="entry name" value="PFL-like glycyl radical enzymes"/>
    <property type="match status" value="1"/>
</dbReference>
<dbReference type="Pfam" id="PF00317">
    <property type="entry name" value="Ribonuc_red_lgN"/>
    <property type="match status" value="1"/>
</dbReference>
<feature type="domain" description="ATP-cone" evidence="11">
    <location>
        <begin position="32"/>
        <end position="123"/>
    </location>
</feature>
<dbReference type="Pfam" id="PF04419">
    <property type="entry name" value="SERF-like_N"/>
    <property type="match status" value="1"/>
</dbReference>
<dbReference type="CDD" id="cd01679">
    <property type="entry name" value="RNR_I"/>
    <property type="match status" value="1"/>
</dbReference>
<dbReference type="GO" id="GO:0009263">
    <property type="term" value="P:deoxyribonucleotide biosynthetic process"/>
    <property type="evidence" value="ECO:0007669"/>
    <property type="project" value="UniProtKB-KW"/>
</dbReference>
<dbReference type="STRING" id="520822.A0A195B0B9"/>
<keyword evidence="6 9" id="KW-0215">Deoxyribonucleotide synthesis</keyword>
<dbReference type="Pfam" id="PF03477">
    <property type="entry name" value="ATP-cone"/>
    <property type="match status" value="1"/>
</dbReference>
<keyword evidence="13" id="KW-1185">Reference proteome</keyword>
<dbReference type="EC" id="1.17.4.1" evidence="9"/>
<comment type="catalytic activity">
    <reaction evidence="9">
        <text>a 2'-deoxyribonucleoside 5'-diphosphate + [thioredoxin]-disulfide + H2O = a ribonucleoside 5'-diphosphate + [thioredoxin]-dithiol</text>
        <dbReference type="Rhea" id="RHEA:23252"/>
        <dbReference type="Rhea" id="RHEA-COMP:10698"/>
        <dbReference type="Rhea" id="RHEA-COMP:10700"/>
        <dbReference type="ChEBI" id="CHEBI:15377"/>
        <dbReference type="ChEBI" id="CHEBI:29950"/>
        <dbReference type="ChEBI" id="CHEBI:50058"/>
        <dbReference type="ChEBI" id="CHEBI:57930"/>
        <dbReference type="ChEBI" id="CHEBI:73316"/>
        <dbReference type="EC" id="1.17.4.1"/>
    </reaction>
</comment>
<dbReference type="PROSITE" id="PS51161">
    <property type="entry name" value="ATP_CONE"/>
    <property type="match status" value="1"/>
</dbReference>
<keyword evidence="2" id="KW-0021">Allosteric enzyme</keyword>
<dbReference type="InterPro" id="IPR000788">
    <property type="entry name" value="RNR_lg_C"/>
</dbReference>
<dbReference type="PANTHER" id="PTHR11573">
    <property type="entry name" value="RIBONUCLEOSIDE-DIPHOSPHATE REDUCTASE LARGE CHAIN"/>
    <property type="match status" value="1"/>
</dbReference>
<feature type="compositionally biased region" description="Polar residues" evidence="10">
    <location>
        <begin position="805"/>
        <end position="827"/>
    </location>
</feature>
<evidence type="ECO:0000256" key="1">
    <source>
        <dbReference type="ARBA" id="ARBA00010406"/>
    </source>
</evidence>
<evidence type="ECO:0000256" key="2">
    <source>
        <dbReference type="ARBA" id="ARBA00022533"/>
    </source>
</evidence>
<dbReference type="UniPathway" id="UPA00326"/>
<comment type="similarity">
    <text evidence="1 9">Belongs to the ribonucleoside diphosphate reductase large chain family.</text>
</comment>
<evidence type="ECO:0000256" key="6">
    <source>
        <dbReference type="ARBA" id="ARBA00023116"/>
    </source>
</evidence>
<organism evidence="12 13">
    <name type="scientific">Atta colombica</name>
    <dbReference type="NCBI Taxonomy" id="520822"/>
    <lineage>
        <taxon>Eukaryota</taxon>
        <taxon>Metazoa</taxon>
        <taxon>Ecdysozoa</taxon>
        <taxon>Arthropoda</taxon>
        <taxon>Hexapoda</taxon>
        <taxon>Insecta</taxon>
        <taxon>Pterygota</taxon>
        <taxon>Neoptera</taxon>
        <taxon>Endopterygota</taxon>
        <taxon>Hymenoptera</taxon>
        <taxon>Apocrita</taxon>
        <taxon>Aculeata</taxon>
        <taxon>Formicoidea</taxon>
        <taxon>Formicidae</taxon>
        <taxon>Myrmicinae</taxon>
        <taxon>Atta</taxon>
    </lineage>
</organism>
<evidence type="ECO:0000259" key="11">
    <source>
        <dbReference type="PROSITE" id="PS51161"/>
    </source>
</evidence>
<name>A0A195B0B9_9HYME</name>
<evidence type="ECO:0000313" key="12">
    <source>
        <dbReference type="EMBL" id="KYM77923.1"/>
    </source>
</evidence>
<dbReference type="Gene3D" id="3.20.70.20">
    <property type="match status" value="1"/>
</dbReference>
<evidence type="ECO:0000256" key="9">
    <source>
        <dbReference type="RuleBase" id="RU003410"/>
    </source>
</evidence>
<keyword evidence="3 8" id="KW-0547">Nucleotide-binding</keyword>
<dbReference type="PROSITE" id="PS00089">
    <property type="entry name" value="RIBORED_LARGE"/>
    <property type="match status" value="1"/>
</dbReference>
<dbReference type="PRINTS" id="PR01183">
    <property type="entry name" value="RIBORDTASEM1"/>
</dbReference>
<evidence type="ECO:0000256" key="4">
    <source>
        <dbReference type="ARBA" id="ARBA00022840"/>
    </source>
</evidence>
<evidence type="ECO:0000256" key="10">
    <source>
        <dbReference type="SAM" id="MobiDB-lite"/>
    </source>
</evidence>
<dbReference type="Proteomes" id="UP000078540">
    <property type="component" value="Unassembled WGS sequence"/>
</dbReference>
<dbReference type="InterPro" id="IPR008926">
    <property type="entry name" value="RNR_R1-su_N"/>
</dbReference>
<dbReference type="InterPro" id="IPR005144">
    <property type="entry name" value="ATP-cone_dom"/>
</dbReference>
<gene>
    <name evidence="12" type="ORF">ALC53_11611</name>
</gene>
<evidence type="ECO:0000256" key="5">
    <source>
        <dbReference type="ARBA" id="ARBA00023002"/>
    </source>
</evidence>
<dbReference type="InterPro" id="IPR013346">
    <property type="entry name" value="NrdE_NrdA_C"/>
</dbReference>
<proteinExistence type="inferred from homology"/>
<dbReference type="GO" id="GO:0004748">
    <property type="term" value="F:ribonucleoside-diphosphate reductase activity, thioredoxin disulfide as acceptor"/>
    <property type="evidence" value="ECO:0007669"/>
    <property type="project" value="UniProtKB-EC"/>
</dbReference>